<reference evidence="2" key="1">
    <citation type="journal article" date="2014" name="Int. J. Syst. Evol. Microbiol.">
        <title>Complete genome sequence of Corynebacterium casei LMG S-19264T (=DSM 44701T), isolated from a smear-ripened cheese.</title>
        <authorList>
            <consortium name="US DOE Joint Genome Institute (JGI-PGF)"/>
            <person name="Walter F."/>
            <person name="Albersmeier A."/>
            <person name="Kalinowski J."/>
            <person name="Ruckert C."/>
        </authorList>
    </citation>
    <scope>NUCLEOTIDE SEQUENCE</scope>
    <source>
        <strain evidence="2">CGMCC 1.12426</strain>
    </source>
</reference>
<dbReference type="RefSeq" id="WP_150496151.1">
    <property type="nucleotide sequence ID" value="NZ_BMFA01000006.1"/>
</dbReference>
<keyword evidence="2" id="KW-0378">Hydrolase</keyword>
<gene>
    <name evidence="2" type="ORF">GCM10011316_23870</name>
</gene>
<keyword evidence="3" id="KW-1185">Reference proteome</keyword>
<dbReference type="EMBL" id="BMFA01000006">
    <property type="protein sequence ID" value="GGB51019.1"/>
    <property type="molecule type" value="Genomic_DNA"/>
</dbReference>
<proteinExistence type="predicted"/>
<accession>A0A916TK38</accession>
<name>A0A916TK38_9HYPH</name>
<dbReference type="OrthoDB" id="1685145at2"/>
<protein>
    <submittedName>
        <fullName evidence="2">Glycoside hydrolase family 24</fullName>
    </submittedName>
</protein>
<evidence type="ECO:0000259" key="1">
    <source>
        <dbReference type="Pfam" id="PF09343"/>
    </source>
</evidence>
<dbReference type="AlphaFoldDB" id="A0A916TK38"/>
<dbReference type="InterPro" id="IPR011740">
    <property type="entry name" value="DUF2460"/>
</dbReference>
<dbReference type="Pfam" id="PF09343">
    <property type="entry name" value="DUF2460"/>
    <property type="match status" value="1"/>
</dbReference>
<reference evidence="2" key="2">
    <citation type="submission" date="2020-09" db="EMBL/GenBank/DDBJ databases">
        <authorList>
            <person name="Sun Q."/>
            <person name="Zhou Y."/>
        </authorList>
    </citation>
    <scope>NUCLEOTIDE SEQUENCE</scope>
    <source>
        <strain evidence="2">CGMCC 1.12426</strain>
    </source>
</reference>
<evidence type="ECO:0000313" key="2">
    <source>
        <dbReference type="EMBL" id="GGB51019.1"/>
    </source>
</evidence>
<dbReference type="Proteomes" id="UP000605148">
    <property type="component" value="Unassembled WGS sequence"/>
</dbReference>
<comment type="caution">
    <text evidence="2">The sequence shown here is derived from an EMBL/GenBank/DDBJ whole genome shotgun (WGS) entry which is preliminary data.</text>
</comment>
<dbReference type="GO" id="GO:0016787">
    <property type="term" value="F:hydrolase activity"/>
    <property type="evidence" value="ECO:0007669"/>
    <property type="project" value="UniProtKB-KW"/>
</dbReference>
<dbReference type="NCBIfam" id="TIGR02217">
    <property type="entry name" value="chp_TIGR02217"/>
    <property type="match status" value="1"/>
</dbReference>
<evidence type="ECO:0000313" key="3">
    <source>
        <dbReference type="Proteomes" id="UP000605148"/>
    </source>
</evidence>
<sequence>MTAFLNEQFPLAVAFGAMGGPERRTDIVPLATGYEARNARWADSRRRYDAATGIRSLQDLRAVMVLFEKARGRLSGFRYRDPLDHTASVSGTPPLPDDQAVGTGDGGTTRFRLQKTYGAGGQAYSRAIRLPVAPSVRAAVGGVERTLNTDFQVDPATGELVFSSAPPAGVTVTAGYLFDVPVRFDTDRLEVSLTHFKAGDIPSIPLVEIRLD</sequence>
<organism evidence="2 3">
    <name type="scientific">Roseibium aquae</name>
    <dbReference type="NCBI Taxonomy" id="1323746"/>
    <lineage>
        <taxon>Bacteria</taxon>
        <taxon>Pseudomonadati</taxon>
        <taxon>Pseudomonadota</taxon>
        <taxon>Alphaproteobacteria</taxon>
        <taxon>Hyphomicrobiales</taxon>
        <taxon>Stappiaceae</taxon>
        <taxon>Roseibium</taxon>
    </lineage>
</organism>
<feature type="domain" description="DUF2460" evidence="1">
    <location>
        <begin position="8"/>
        <end position="210"/>
    </location>
</feature>